<gene>
    <name evidence="6" type="primary">dmlR_9</name>
    <name evidence="6" type="ORF">LA5096_02598</name>
</gene>
<evidence type="ECO:0000256" key="1">
    <source>
        <dbReference type="ARBA" id="ARBA00009437"/>
    </source>
</evidence>
<dbReference type="AlphaFoldDB" id="A0A0M7A7L4"/>
<dbReference type="GO" id="GO:0043565">
    <property type="term" value="F:sequence-specific DNA binding"/>
    <property type="evidence" value="ECO:0007669"/>
    <property type="project" value="TreeGrafter"/>
</dbReference>
<evidence type="ECO:0000259" key="5">
    <source>
        <dbReference type="PROSITE" id="PS50931"/>
    </source>
</evidence>
<evidence type="ECO:0000256" key="3">
    <source>
        <dbReference type="ARBA" id="ARBA00023125"/>
    </source>
</evidence>
<dbReference type="Pfam" id="PF00126">
    <property type="entry name" value="HTH_1"/>
    <property type="match status" value="1"/>
</dbReference>
<name>A0A0M7A7L4_9HYPH</name>
<evidence type="ECO:0000256" key="2">
    <source>
        <dbReference type="ARBA" id="ARBA00023015"/>
    </source>
</evidence>
<dbReference type="OrthoDB" id="9796526at2"/>
<evidence type="ECO:0000313" key="7">
    <source>
        <dbReference type="Proteomes" id="UP000049983"/>
    </source>
</evidence>
<dbReference type="Gene3D" id="1.10.10.10">
    <property type="entry name" value="Winged helix-like DNA-binding domain superfamily/Winged helix DNA-binding domain"/>
    <property type="match status" value="1"/>
</dbReference>
<accession>A0A0M7A7L4</accession>
<reference evidence="7" key="1">
    <citation type="submission" date="2015-07" db="EMBL/GenBank/DDBJ databases">
        <authorList>
            <person name="Rodrigo-Torres Lidia"/>
            <person name="Arahal R.David."/>
        </authorList>
    </citation>
    <scope>NUCLEOTIDE SEQUENCE [LARGE SCALE GENOMIC DNA]</scope>
    <source>
        <strain evidence="7">CECT 5096</strain>
    </source>
</reference>
<dbReference type="InterPro" id="IPR036390">
    <property type="entry name" value="WH_DNA-bd_sf"/>
</dbReference>
<sequence length="291" mass="32299">MQSRFRDWGDVRVFLAVMREGSTLAASRHLGLNQTTVARRIDVLEHIFDETLFDRSTRGAEPTERATTLLPYAESLEQAALAFEAEALKGRASAPIRITAFEDETFGNIGAVVAEFVEENPGISFEFVFSERHLDMMKAEADVALRMAPAISDGRLVARKVGQTQWTYYASGAYAAKHALPVEYCDDMEDHTVHLLNHVKSKRHNLVRCATSNDILIALQTGQGIGPLPVTVGDANPNLVRCFDPPDHASLPIWLITSPAALKRPDVRRFTTFAAPRLVRNLKNSNRVSDQ</sequence>
<feature type="domain" description="HTH lysR-type" evidence="5">
    <location>
        <begin position="6"/>
        <end position="63"/>
    </location>
</feature>
<keyword evidence="3" id="KW-0238">DNA-binding</keyword>
<dbReference type="PANTHER" id="PTHR30537:SF3">
    <property type="entry name" value="TRANSCRIPTIONAL REGULATORY PROTEIN"/>
    <property type="match status" value="1"/>
</dbReference>
<dbReference type="InterPro" id="IPR058163">
    <property type="entry name" value="LysR-type_TF_proteobact-type"/>
</dbReference>
<dbReference type="SUPFAM" id="SSF46785">
    <property type="entry name" value="Winged helix' DNA-binding domain"/>
    <property type="match status" value="1"/>
</dbReference>
<dbReference type="Pfam" id="PF03466">
    <property type="entry name" value="LysR_substrate"/>
    <property type="match status" value="1"/>
</dbReference>
<dbReference type="PROSITE" id="PS50931">
    <property type="entry name" value="HTH_LYSR"/>
    <property type="match status" value="1"/>
</dbReference>
<evidence type="ECO:0000256" key="4">
    <source>
        <dbReference type="ARBA" id="ARBA00023163"/>
    </source>
</evidence>
<dbReference type="InterPro" id="IPR036388">
    <property type="entry name" value="WH-like_DNA-bd_sf"/>
</dbReference>
<dbReference type="EMBL" id="CXWC01000010">
    <property type="protein sequence ID" value="CTQ70611.1"/>
    <property type="molecule type" value="Genomic_DNA"/>
</dbReference>
<dbReference type="InterPro" id="IPR005119">
    <property type="entry name" value="LysR_subst-bd"/>
</dbReference>
<dbReference type="STRING" id="311410.LA5095_01343"/>
<evidence type="ECO:0000313" key="6">
    <source>
        <dbReference type="EMBL" id="CTQ70611.1"/>
    </source>
</evidence>
<dbReference type="GO" id="GO:0003700">
    <property type="term" value="F:DNA-binding transcription factor activity"/>
    <property type="evidence" value="ECO:0007669"/>
    <property type="project" value="InterPro"/>
</dbReference>
<organism evidence="6 7">
    <name type="scientific">Roseibium album</name>
    <dbReference type="NCBI Taxonomy" id="311410"/>
    <lineage>
        <taxon>Bacteria</taxon>
        <taxon>Pseudomonadati</taxon>
        <taxon>Pseudomonadota</taxon>
        <taxon>Alphaproteobacteria</taxon>
        <taxon>Hyphomicrobiales</taxon>
        <taxon>Stappiaceae</taxon>
        <taxon>Roseibium</taxon>
    </lineage>
</organism>
<dbReference type="Gene3D" id="3.40.190.290">
    <property type="match status" value="1"/>
</dbReference>
<keyword evidence="7" id="KW-1185">Reference proteome</keyword>
<dbReference type="PANTHER" id="PTHR30537">
    <property type="entry name" value="HTH-TYPE TRANSCRIPTIONAL REGULATOR"/>
    <property type="match status" value="1"/>
</dbReference>
<dbReference type="Proteomes" id="UP000049983">
    <property type="component" value="Unassembled WGS sequence"/>
</dbReference>
<proteinExistence type="inferred from homology"/>
<keyword evidence="4" id="KW-0804">Transcription</keyword>
<dbReference type="GO" id="GO:0006351">
    <property type="term" value="P:DNA-templated transcription"/>
    <property type="evidence" value="ECO:0007669"/>
    <property type="project" value="TreeGrafter"/>
</dbReference>
<dbReference type="SUPFAM" id="SSF53850">
    <property type="entry name" value="Periplasmic binding protein-like II"/>
    <property type="match status" value="1"/>
</dbReference>
<dbReference type="InterPro" id="IPR000847">
    <property type="entry name" value="LysR_HTH_N"/>
</dbReference>
<keyword evidence="2" id="KW-0805">Transcription regulation</keyword>
<comment type="similarity">
    <text evidence="1">Belongs to the LysR transcriptional regulatory family.</text>
</comment>
<protein>
    <submittedName>
        <fullName evidence="6">D-malate degradation protein R</fullName>
    </submittedName>
</protein>